<evidence type="ECO:0000313" key="2">
    <source>
        <dbReference type="Proteomes" id="UP000051739"/>
    </source>
</evidence>
<evidence type="ECO:0000313" key="1">
    <source>
        <dbReference type="EMBL" id="KRM03386.1"/>
    </source>
</evidence>
<protein>
    <submittedName>
        <fullName evidence="1">Uncharacterized protein</fullName>
    </submittedName>
</protein>
<dbReference type="EMBL" id="AZFN01000003">
    <property type="protein sequence ID" value="KRM03386.1"/>
    <property type="molecule type" value="Genomic_DNA"/>
</dbReference>
<proteinExistence type="predicted"/>
<accession>A0A0R1VD30</accession>
<reference evidence="1 2" key="1">
    <citation type="journal article" date="2015" name="Genome Announc.">
        <title>Expanding the biotechnology potential of lactobacilli through comparative genomics of 213 strains and associated genera.</title>
        <authorList>
            <person name="Sun Z."/>
            <person name="Harris H.M."/>
            <person name="McCann A."/>
            <person name="Guo C."/>
            <person name="Argimon S."/>
            <person name="Zhang W."/>
            <person name="Yang X."/>
            <person name="Jeffery I.B."/>
            <person name="Cooney J.C."/>
            <person name="Kagawa T.F."/>
            <person name="Liu W."/>
            <person name="Song Y."/>
            <person name="Salvetti E."/>
            <person name="Wrobel A."/>
            <person name="Rasinkangas P."/>
            <person name="Parkhill J."/>
            <person name="Rea M.C."/>
            <person name="O'Sullivan O."/>
            <person name="Ritari J."/>
            <person name="Douillard F.P."/>
            <person name="Paul Ross R."/>
            <person name="Yang R."/>
            <person name="Briner A.E."/>
            <person name="Felis G.E."/>
            <person name="de Vos W.M."/>
            <person name="Barrangou R."/>
            <person name="Klaenhammer T.R."/>
            <person name="Caufield P.W."/>
            <person name="Cui Y."/>
            <person name="Zhang H."/>
            <person name="O'Toole P.W."/>
        </authorList>
    </citation>
    <scope>NUCLEOTIDE SEQUENCE [LARGE SCALE GENOMIC DNA]</scope>
    <source>
        <strain evidence="1 2">DSM 16045</strain>
    </source>
</reference>
<dbReference type="PATRIC" id="fig|1423749.3.peg.1190"/>
<dbReference type="Proteomes" id="UP000051739">
    <property type="component" value="Unassembled WGS sequence"/>
</dbReference>
<dbReference type="AlphaFoldDB" id="A0A0R1VD30"/>
<name>A0A0R1VD30_9LACO</name>
<keyword evidence="2" id="KW-1185">Reference proteome</keyword>
<organism evidence="1 2">
    <name type="scientific">Limosilactobacillus gastricus DSM 16045</name>
    <dbReference type="NCBI Taxonomy" id="1423749"/>
    <lineage>
        <taxon>Bacteria</taxon>
        <taxon>Bacillati</taxon>
        <taxon>Bacillota</taxon>
        <taxon>Bacilli</taxon>
        <taxon>Lactobacillales</taxon>
        <taxon>Lactobacillaceae</taxon>
        <taxon>Limosilactobacillus</taxon>
    </lineage>
</organism>
<comment type="caution">
    <text evidence="1">The sequence shown here is derived from an EMBL/GenBank/DDBJ whole genome shotgun (WGS) entry which is preliminary data.</text>
</comment>
<sequence>MSINERNQKIAKQVVTAHHQIEQGVTKAYQRTETMAVDGFNNISDKFIARFFTRDGEDVASAKARLKASAEESKRHHQEKQ</sequence>
<dbReference type="RefSeq" id="WP_056936772.1">
    <property type="nucleotide sequence ID" value="NZ_AZFN01000003.1"/>
</dbReference>
<gene>
    <name evidence="1" type="ORF">FC60_GL001167</name>
</gene>